<dbReference type="KEGG" id="cpy:Cphy_2234"/>
<dbReference type="PROSITE" id="PS50893">
    <property type="entry name" value="ABC_TRANSPORTER_2"/>
    <property type="match status" value="1"/>
</dbReference>
<dbReference type="Proteomes" id="UP000000370">
    <property type="component" value="Chromosome"/>
</dbReference>
<dbReference type="OrthoDB" id="9804819at2"/>
<protein>
    <submittedName>
        <fullName evidence="5">ABC transporter related</fullName>
    </submittedName>
</protein>
<dbReference type="PANTHER" id="PTHR42939:SF1">
    <property type="entry name" value="ABC TRANSPORTER ATP-BINDING PROTEIN ALBC-RELATED"/>
    <property type="match status" value="1"/>
</dbReference>
<proteinExistence type="predicted"/>
<dbReference type="SMART" id="SM00382">
    <property type="entry name" value="AAA"/>
    <property type="match status" value="1"/>
</dbReference>
<dbReference type="HOGENOM" id="CLU_000604_1_2_9"/>
<dbReference type="SUPFAM" id="SSF52540">
    <property type="entry name" value="P-loop containing nucleoside triphosphate hydrolases"/>
    <property type="match status" value="1"/>
</dbReference>
<dbReference type="eggNOG" id="COG1131">
    <property type="taxonomic scope" value="Bacteria"/>
</dbReference>
<name>A9KK27_LACP7</name>
<dbReference type="GO" id="GO:0005524">
    <property type="term" value="F:ATP binding"/>
    <property type="evidence" value="ECO:0007669"/>
    <property type="project" value="UniProtKB-KW"/>
</dbReference>
<dbReference type="Gene3D" id="3.40.50.300">
    <property type="entry name" value="P-loop containing nucleotide triphosphate hydrolases"/>
    <property type="match status" value="1"/>
</dbReference>
<organism evidence="5 6">
    <name type="scientific">Lachnoclostridium phytofermentans (strain ATCC 700394 / DSM 18823 / ISDg)</name>
    <name type="common">Clostridium phytofermentans</name>
    <dbReference type="NCBI Taxonomy" id="357809"/>
    <lineage>
        <taxon>Bacteria</taxon>
        <taxon>Bacillati</taxon>
        <taxon>Bacillota</taxon>
        <taxon>Clostridia</taxon>
        <taxon>Lachnospirales</taxon>
        <taxon>Lachnospiraceae</taxon>
    </lineage>
</organism>
<evidence type="ECO:0000256" key="2">
    <source>
        <dbReference type="ARBA" id="ARBA00022741"/>
    </source>
</evidence>
<sequence>MNDVIRVDNLMKKYGRNVVFKDISFTIEPGRIIGLIGNNGLGKTTLLDIIGGYRKQSRGRVFYNGRETNKKEKESIALVDPKQLFPFFTVSMAIDYFTDFFDDFDRKCALRLCEQLKLDQKQKIQKLSKGNQERLCLLLTLSRKGKLYLMDEPFAGIDPQIKYDLKKIILENKPEDATIIIATHLLKELEFLFDEIIILMKDKAILRNCDEIRSIHKKSIEEYYLEVITHV</sequence>
<dbReference type="EMBL" id="CP000885">
    <property type="protein sequence ID" value="ABX42599.1"/>
    <property type="molecule type" value="Genomic_DNA"/>
</dbReference>
<dbReference type="RefSeq" id="WP_012200253.1">
    <property type="nucleotide sequence ID" value="NC_010001.1"/>
</dbReference>
<dbReference type="InterPro" id="IPR051782">
    <property type="entry name" value="ABC_Transporter_VariousFunc"/>
</dbReference>
<evidence type="ECO:0000259" key="4">
    <source>
        <dbReference type="PROSITE" id="PS50893"/>
    </source>
</evidence>
<dbReference type="GO" id="GO:0016887">
    <property type="term" value="F:ATP hydrolysis activity"/>
    <property type="evidence" value="ECO:0007669"/>
    <property type="project" value="InterPro"/>
</dbReference>
<keyword evidence="1" id="KW-0813">Transport</keyword>
<dbReference type="InterPro" id="IPR027417">
    <property type="entry name" value="P-loop_NTPase"/>
</dbReference>
<keyword evidence="3" id="KW-0067">ATP-binding</keyword>
<keyword evidence="2" id="KW-0547">Nucleotide-binding</keyword>
<dbReference type="STRING" id="357809.Cphy_2234"/>
<reference evidence="6" key="1">
    <citation type="submission" date="2007-11" db="EMBL/GenBank/DDBJ databases">
        <title>Complete genome sequence of Clostridium phytofermentans ISDg.</title>
        <authorList>
            <person name="Leschine S.B."/>
            <person name="Warnick T.A."/>
            <person name="Blanchard J.L."/>
            <person name="Schnell D.J."/>
            <person name="Petit E.L."/>
            <person name="LaTouf W.G."/>
            <person name="Copeland A."/>
            <person name="Lucas S."/>
            <person name="Lapidus A."/>
            <person name="Barry K."/>
            <person name="Glavina del Rio T."/>
            <person name="Dalin E."/>
            <person name="Tice H."/>
            <person name="Pitluck S."/>
            <person name="Kiss H."/>
            <person name="Brettin T."/>
            <person name="Bruce D."/>
            <person name="Detter J.C."/>
            <person name="Han C."/>
            <person name="Kuske C."/>
            <person name="Schmutz J."/>
            <person name="Larimer F."/>
            <person name="Land M."/>
            <person name="Hauser L."/>
            <person name="Kyrpides N."/>
            <person name="Kim E.A."/>
            <person name="Richardson P."/>
        </authorList>
    </citation>
    <scope>NUCLEOTIDE SEQUENCE [LARGE SCALE GENOMIC DNA]</scope>
    <source>
        <strain evidence="6">ATCC 700394 / DSM 18823 / ISDg</strain>
    </source>
</reference>
<dbReference type="CDD" id="cd03230">
    <property type="entry name" value="ABC_DR_subfamily_A"/>
    <property type="match status" value="1"/>
</dbReference>
<dbReference type="InterPro" id="IPR003439">
    <property type="entry name" value="ABC_transporter-like_ATP-bd"/>
</dbReference>
<dbReference type="Pfam" id="PF00005">
    <property type="entry name" value="ABC_tran"/>
    <property type="match status" value="1"/>
</dbReference>
<keyword evidence="6" id="KW-1185">Reference proteome</keyword>
<dbReference type="InterPro" id="IPR003593">
    <property type="entry name" value="AAA+_ATPase"/>
</dbReference>
<gene>
    <name evidence="5" type="ordered locus">Cphy_2234</name>
</gene>
<feature type="domain" description="ABC transporter" evidence="4">
    <location>
        <begin position="5"/>
        <end position="226"/>
    </location>
</feature>
<evidence type="ECO:0000313" key="5">
    <source>
        <dbReference type="EMBL" id="ABX42599.1"/>
    </source>
</evidence>
<evidence type="ECO:0000313" key="6">
    <source>
        <dbReference type="Proteomes" id="UP000000370"/>
    </source>
</evidence>
<evidence type="ECO:0000256" key="1">
    <source>
        <dbReference type="ARBA" id="ARBA00022448"/>
    </source>
</evidence>
<dbReference type="PANTHER" id="PTHR42939">
    <property type="entry name" value="ABC TRANSPORTER ATP-BINDING PROTEIN ALBC-RELATED"/>
    <property type="match status" value="1"/>
</dbReference>
<dbReference type="AlphaFoldDB" id="A9KK27"/>
<evidence type="ECO:0000256" key="3">
    <source>
        <dbReference type="ARBA" id="ARBA00022840"/>
    </source>
</evidence>
<accession>A9KK27</accession>